<feature type="domain" description="Major capsid protein C-terminal" evidence="1">
    <location>
        <begin position="312"/>
        <end position="570"/>
    </location>
</feature>
<protein>
    <recommendedName>
        <fullName evidence="4">Major capsid protein N-terminal domain-containing protein</fullName>
    </recommendedName>
</protein>
<name>A0A6C0EZY4_9ZZZZ</name>
<dbReference type="AlphaFoldDB" id="A0A6C0EZY4"/>
<dbReference type="GO" id="GO:0005198">
    <property type="term" value="F:structural molecule activity"/>
    <property type="evidence" value="ECO:0007669"/>
    <property type="project" value="InterPro"/>
</dbReference>
<evidence type="ECO:0000313" key="3">
    <source>
        <dbReference type="EMBL" id="QHT34362.1"/>
    </source>
</evidence>
<reference evidence="3" key="1">
    <citation type="journal article" date="2020" name="Nature">
        <title>Giant virus diversity and host interactions through global metagenomics.</title>
        <authorList>
            <person name="Schulz F."/>
            <person name="Roux S."/>
            <person name="Paez-Espino D."/>
            <person name="Jungbluth S."/>
            <person name="Walsh D.A."/>
            <person name="Denef V.J."/>
            <person name="McMahon K.D."/>
            <person name="Konstantinidis K.T."/>
            <person name="Eloe-Fadrosh E.A."/>
            <person name="Kyrpides N.C."/>
            <person name="Woyke T."/>
        </authorList>
    </citation>
    <scope>NUCLEOTIDE SEQUENCE</scope>
    <source>
        <strain evidence="3">GVMAG-M-3300009163-63</strain>
    </source>
</reference>
<evidence type="ECO:0008006" key="4">
    <source>
        <dbReference type="Google" id="ProtNLM"/>
    </source>
</evidence>
<evidence type="ECO:0000259" key="2">
    <source>
        <dbReference type="Pfam" id="PF16903"/>
    </source>
</evidence>
<dbReference type="Pfam" id="PF04451">
    <property type="entry name" value="Capsid_NCLDV"/>
    <property type="match status" value="1"/>
</dbReference>
<accession>A0A6C0EZY4</accession>
<dbReference type="InterPro" id="IPR007542">
    <property type="entry name" value="MCP_C"/>
</dbReference>
<dbReference type="Gene3D" id="2.70.9.20">
    <property type="entry name" value="Major capsid protein Vp54"/>
    <property type="match status" value="1"/>
</dbReference>
<dbReference type="InterPro" id="IPR031654">
    <property type="entry name" value="Capsid_N"/>
</dbReference>
<organism evidence="3">
    <name type="scientific">viral metagenome</name>
    <dbReference type="NCBI Taxonomy" id="1070528"/>
    <lineage>
        <taxon>unclassified sequences</taxon>
        <taxon>metagenomes</taxon>
        <taxon>organismal metagenomes</taxon>
    </lineage>
</organism>
<dbReference type="InterPro" id="IPR016112">
    <property type="entry name" value="VP_dsDNA_II"/>
</dbReference>
<feature type="domain" description="Major capsid protein N-terminal" evidence="2">
    <location>
        <begin position="25"/>
        <end position="240"/>
    </location>
</feature>
<proteinExistence type="predicted"/>
<dbReference type="Gene3D" id="2.70.9.10">
    <property type="entry name" value="Adenovirus Type 2 Hexon, domain 4"/>
    <property type="match status" value="1"/>
</dbReference>
<dbReference type="InterPro" id="IPR038519">
    <property type="entry name" value="MCP_C_sf"/>
</dbReference>
<sequence>MTGGLLNLVAYGNQNVILNSNPKKTFFKTTYAKYTNFGLQKFRIDFDGQRNLRMSEDSKFTFYIPRYAELLMDTYIVVTLPNIWSPVLPPANCGQSWTPYEFKWIDNVGTQMIKDITISVGGQTLQKITGGYLLALVQRNFNGTERELYNRMTGNISELNNPAYSSTNNGRYPNAFYNYTNNPAGIEPSIRFRKLYIPINAWFTMSSKMAFPLVALQYNTLQIDITFRPVKELFVIRDVSNVNTGDNTLPSYFPEYTTPNYIQPNFNDNLQQFYRFIQPPPNVELNYGNSTRSDWNADIHLMSTYCFLSADESKQFASMPQQYLIKSIYEWNYENVTGSRRVWLQSTLGMVSTWMFFFQRSDAYLRNEWSNYSNWAYHYKPVGLIPAPQDLAPNSTSACTWTPPICDDPSIIGCYGPGWNPTLNEPTGLFMTQSFSVENQKEILLNCGILLDGKYRESVLDAGIYNYLEKYTSGRGSAPDGLYVYNFCLNNDPRDFQPSGAINTSKFSTIELEFTTFYPPLDPSANFLTICDPETNVPIGVNKPTWRIYDYNYNLTVYEERYNMITFVGGNCGLMYAR</sequence>
<dbReference type="SUPFAM" id="SSF49749">
    <property type="entry name" value="Group II dsDNA viruses VP"/>
    <property type="match status" value="2"/>
</dbReference>
<dbReference type="EMBL" id="MN738999">
    <property type="protein sequence ID" value="QHT34362.1"/>
    <property type="molecule type" value="Genomic_DNA"/>
</dbReference>
<evidence type="ECO:0000259" key="1">
    <source>
        <dbReference type="Pfam" id="PF04451"/>
    </source>
</evidence>
<dbReference type="Pfam" id="PF16903">
    <property type="entry name" value="Capsid_N"/>
    <property type="match status" value="1"/>
</dbReference>